<dbReference type="Gene3D" id="3.30.420.10">
    <property type="entry name" value="Ribonuclease H-like superfamily/Ribonuclease H"/>
    <property type="match status" value="1"/>
</dbReference>
<dbReference type="AlphaFoldDB" id="A0A409X931"/>
<evidence type="ECO:0000259" key="10">
    <source>
        <dbReference type="PROSITE" id="PS50994"/>
    </source>
</evidence>
<dbReference type="PROSITE" id="PS50158">
    <property type="entry name" value="ZF_CCHC"/>
    <property type="match status" value="1"/>
</dbReference>
<dbReference type="GO" id="GO:0005634">
    <property type="term" value="C:nucleus"/>
    <property type="evidence" value="ECO:0007669"/>
    <property type="project" value="UniProtKB-ARBA"/>
</dbReference>
<evidence type="ECO:0008006" key="13">
    <source>
        <dbReference type="Google" id="ProtNLM"/>
    </source>
</evidence>
<dbReference type="GO" id="GO:0003964">
    <property type="term" value="F:RNA-directed DNA polymerase activity"/>
    <property type="evidence" value="ECO:0007669"/>
    <property type="project" value="UniProtKB-EC"/>
</dbReference>
<dbReference type="GO" id="GO:0008233">
    <property type="term" value="F:peptidase activity"/>
    <property type="evidence" value="ECO:0007669"/>
    <property type="project" value="UniProtKB-KW"/>
</dbReference>
<feature type="non-terminal residue" evidence="11">
    <location>
        <position position="676"/>
    </location>
</feature>
<protein>
    <recommendedName>
        <fullName evidence="13">CCHC-type domain-containing protein</fullName>
    </recommendedName>
</protein>
<dbReference type="GO" id="GO:0006397">
    <property type="term" value="P:mRNA processing"/>
    <property type="evidence" value="ECO:0007669"/>
    <property type="project" value="UniProtKB-KW"/>
</dbReference>
<dbReference type="PANTHER" id="PTHR42648">
    <property type="entry name" value="TRANSPOSASE, PUTATIVE-RELATED"/>
    <property type="match status" value="1"/>
</dbReference>
<feature type="compositionally biased region" description="Basic and acidic residues" evidence="8">
    <location>
        <begin position="277"/>
        <end position="288"/>
    </location>
</feature>
<evidence type="ECO:0000256" key="2">
    <source>
        <dbReference type="ARBA" id="ARBA00022664"/>
    </source>
</evidence>
<feature type="compositionally biased region" description="Acidic residues" evidence="8">
    <location>
        <begin position="293"/>
        <end position="304"/>
    </location>
</feature>
<evidence type="ECO:0000256" key="4">
    <source>
        <dbReference type="ARBA" id="ARBA00022884"/>
    </source>
</evidence>
<feature type="compositionally biased region" description="Polar residues" evidence="8">
    <location>
        <begin position="111"/>
        <end position="120"/>
    </location>
</feature>
<comment type="catalytic activity">
    <reaction evidence="6">
        <text>DNA(n) + a 2'-deoxyribonucleoside 5'-triphosphate = DNA(n+1) + diphosphate</text>
        <dbReference type="Rhea" id="RHEA:22508"/>
        <dbReference type="Rhea" id="RHEA-COMP:17339"/>
        <dbReference type="Rhea" id="RHEA-COMP:17340"/>
        <dbReference type="ChEBI" id="CHEBI:33019"/>
        <dbReference type="ChEBI" id="CHEBI:61560"/>
        <dbReference type="ChEBI" id="CHEBI:173112"/>
        <dbReference type="EC" id="2.7.7.7"/>
    </reaction>
</comment>
<feature type="compositionally biased region" description="Basic residues" evidence="8">
    <location>
        <begin position="154"/>
        <end position="165"/>
    </location>
</feature>
<comment type="caution">
    <text evidence="11">The sequence shown here is derived from an EMBL/GenBank/DDBJ whole genome shotgun (WGS) entry which is preliminary data.</text>
</comment>
<dbReference type="Pfam" id="PF13976">
    <property type="entry name" value="gag_pre-integrs"/>
    <property type="match status" value="1"/>
</dbReference>
<feature type="region of interest" description="Disordered" evidence="8">
    <location>
        <begin position="141"/>
        <end position="202"/>
    </location>
</feature>
<feature type="domain" description="Integrase catalytic" evidence="10">
    <location>
        <begin position="576"/>
        <end position="676"/>
    </location>
</feature>
<keyword evidence="7" id="KW-0862">Zinc</keyword>
<feature type="region of interest" description="Disordered" evidence="8">
    <location>
        <begin position="234"/>
        <end position="340"/>
    </location>
</feature>
<dbReference type="GO" id="GO:0006508">
    <property type="term" value="P:proteolysis"/>
    <property type="evidence" value="ECO:0007669"/>
    <property type="project" value="UniProtKB-KW"/>
</dbReference>
<reference evidence="11 12" key="1">
    <citation type="journal article" date="2018" name="Evol. Lett.">
        <title>Horizontal gene cluster transfer increased hallucinogenic mushroom diversity.</title>
        <authorList>
            <person name="Reynolds H.T."/>
            <person name="Vijayakumar V."/>
            <person name="Gluck-Thaler E."/>
            <person name="Korotkin H.B."/>
            <person name="Matheny P.B."/>
            <person name="Slot J.C."/>
        </authorList>
    </citation>
    <scope>NUCLEOTIDE SEQUENCE [LARGE SCALE GENOMIC DNA]</scope>
    <source>
        <strain evidence="11 12">2631</strain>
    </source>
</reference>
<dbReference type="GO" id="GO:0015074">
    <property type="term" value="P:DNA integration"/>
    <property type="evidence" value="ECO:0007669"/>
    <property type="project" value="InterPro"/>
</dbReference>
<dbReference type="InterPro" id="IPR025724">
    <property type="entry name" value="GAG-pre-integrase_dom"/>
</dbReference>
<evidence type="ECO:0000256" key="3">
    <source>
        <dbReference type="ARBA" id="ARBA00022670"/>
    </source>
</evidence>
<dbReference type="SUPFAM" id="SSF57756">
    <property type="entry name" value="Retrovirus zinc finger-like domains"/>
    <property type="match status" value="1"/>
</dbReference>
<feature type="domain" description="CCHC-type" evidence="9">
    <location>
        <begin position="129"/>
        <end position="142"/>
    </location>
</feature>
<accession>A0A409X931</accession>
<dbReference type="InterPro" id="IPR012337">
    <property type="entry name" value="RNaseH-like_sf"/>
</dbReference>
<keyword evidence="2" id="KW-0507">mRNA processing</keyword>
<dbReference type="EMBL" id="NHYD01002343">
    <property type="protein sequence ID" value="PPQ87204.1"/>
    <property type="molecule type" value="Genomic_DNA"/>
</dbReference>
<feature type="compositionally biased region" description="Basic and acidic residues" evidence="8">
    <location>
        <begin position="141"/>
        <end position="153"/>
    </location>
</feature>
<dbReference type="InParanoid" id="A0A409X931"/>
<dbReference type="PROSITE" id="PS50994">
    <property type="entry name" value="INTEGRASE"/>
    <property type="match status" value="1"/>
</dbReference>
<dbReference type="GO" id="GO:0008270">
    <property type="term" value="F:zinc ion binding"/>
    <property type="evidence" value="ECO:0007669"/>
    <property type="project" value="UniProtKB-KW"/>
</dbReference>
<dbReference type="SUPFAM" id="SSF53098">
    <property type="entry name" value="Ribonuclease H-like"/>
    <property type="match status" value="1"/>
</dbReference>
<keyword evidence="12" id="KW-1185">Reference proteome</keyword>
<keyword evidence="3" id="KW-0378">Hydrolase</keyword>
<dbReference type="GO" id="GO:0003887">
    <property type="term" value="F:DNA-directed DNA polymerase activity"/>
    <property type="evidence" value="ECO:0007669"/>
    <property type="project" value="UniProtKB-EC"/>
</dbReference>
<evidence type="ECO:0000256" key="8">
    <source>
        <dbReference type="SAM" id="MobiDB-lite"/>
    </source>
</evidence>
<evidence type="ECO:0000313" key="12">
    <source>
        <dbReference type="Proteomes" id="UP000283269"/>
    </source>
</evidence>
<feature type="compositionally biased region" description="Acidic residues" evidence="8">
    <location>
        <begin position="265"/>
        <end position="276"/>
    </location>
</feature>
<dbReference type="GO" id="GO:0032196">
    <property type="term" value="P:transposition"/>
    <property type="evidence" value="ECO:0007669"/>
    <property type="project" value="UniProtKB-KW"/>
</dbReference>
<dbReference type="STRING" id="93625.A0A409X931"/>
<evidence type="ECO:0000256" key="6">
    <source>
        <dbReference type="ARBA" id="ARBA00049244"/>
    </source>
</evidence>
<dbReference type="InterPro" id="IPR001878">
    <property type="entry name" value="Znf_CCHC"/>
</dbReference>
<sequence>MGHPVDDAEFYAIIMGSLPTSYDSFVSVIDATFRTTVSTHLSLSLATSTSYVAPSPSPENLMTTVIEEYERRSLRSKSGRKDTENNLMTTVIEEYERRSLRSKSGRKDTENVTFYSNDSSKGNRDGVECFNCHKPGHYKSECWNKGGGKEGQRPKRTKGNSKSKGKGKDSKDSKVSDKGKEKEKDEKSSDKANTAKDDLPAEAWATMLDDTPDVPLILEYLDDRVIFEFAHGTRTERAHFESPSPQTELDDDGTSTDSSMPELSDVSDSEDEDTEELPQRDVEFDERTTSFFDDSDLDSDDEEMPNLQSVSDSESDDDEPDEATFDFSDEESDVGSDTDSNEFILFDYTDENDYEWESHVSDNNAAYKTSYTVEELTTPSADAHINLYDSGATRHMSGAKDRFKNLIPIEPKSIAAADNRSFNATAKGDMIIYIPNGSSGVSEVLLKDVLYALTMSVTLVSISRIVESGASVLFFGKSCQIYDKNETCIGNIPVRGGLYRVYTKQPSVEFAGKTKVLVSIDELHRRLGHVSHARAKYLVDNDLVLGVELDPTSKPSVCESCEWAKGQRKAICREKASERADAVGDEIHSDLWGPAPVESINRMRYYVSFTDDHSRFTNVYFLRTKDETFEAYLEYEAWLFTQFGILIKMLHSDRGGEFLSTEFSTHLKTQGTIRAL</sequence>
<dbReference type="InterPro" id="IPR039537">
    <property type="entry name" value="Retrotran_Ty1/copia-like"/>
</dbReference>
<feature type="compositionally biased region" description="Acidic residues" evidence="8">
    <location>
        <begin position="313"/>
        <end position="340"/>
    </location>
</feature>
<dbReference type="SMART" id="SM00343">
    <property type="entry name" value="ZnF_C2HC"/>
    <property type="match status" value="1"/>
</dbReference>
<dbReference type="InterPro" id="IPR001584">
    <property type="entry name" value="Integrase_cat-core"/>
</dbReference>
<evidence type="ECO:0000313" key="11">
    <source>
        <dbReference type="EMBL" id="PPQ87204.1"/>
    </source>
</evidence>
<dbReference type="InterPro" id="IPR054722">
    <property type="entry name" value="PolX-like_BBD"/>
</dbReference>
<evidence type="ECO:0000259" key="9">
    <source>
        <dbReference type="PROSITE" id="PS50158"/>
    </source>
</evidence>
<keyword evidence="7" id="KW-0863">Zinc-finger</keyword>
<gene>
    <name evidence="11" type="ORF">CVT25_014231</name>
</gene>
<proteinExistence type="predicted"/>
<comment type="catalytic activity">
    <reaction evidence="5">
        <text>DNA(n) + a 2'-deoxyribonucleoside 5'-triphosphate = DNA(n+1) + diphosphate</text>
        <dbReference type="Rhea" id="RHEA:22508"/>
        <dbReference type="Rhea" id="RHEA-COMP:17339"/>
        <dbReference type="Rhea" id="RHEA-COMP:17340"/>
        <dbReference type="ChEBI" id="CHEBI:33019"/>
        <dbReference type="ChEBI" id="CHEBI:61560"/>
        <dbReference type="ChEBI" id="CHEBI:173112"/>
        <dbReference type="EC" id="2.7.7.49"/>
    </reaction>
</comment>
<dbReference type="Proteomes" id="UP000283269">
    <property type="component" value="Unassembled WGS sequence"/>
</dbReference>
<feature type="region of interest" description="Disordered" evidence="8">
    <location>
        <begin position="97"/>
        <end position="121"/>
    </location>
</feature>
<evidence type="ECO:0000256" key="1">
    <source>
        <dbReference type="ARBA" id="ARBA00022578"/>
    </source>
</evidence>
<feature type="compositionally biased region" description="Basic and acidic residues" evidence="8">
    <location>
        <begin position="166"/>
        <end position="199"/>
    </location>
</feature>
<keyword evidence="4" id="KW-0694">RNA-binding</keyword>
<dbReference type="PANTHER" id="PTHR42648:SF28">
    <property type="entry name" value="TRANSPOSON-ENCODED PROTEIN WITH RIBONUCLEASE H-LIKE AND RETROVIRUS ZINC FINGER-LIKE DOMAINS"/>
    <property type="match status" value="1"/>
</dbReference>
<dbReference type="OrthoDB" id="7691805at2759"/>
<dbReference type="Pfam" id="PF22936">
    <property type="entry name" value="Pol_BBD"/>
    <property type="match status" value="1"/>
</dbReference>
<organism evidence="11 12">
    <name type="scientific">Psilocybe cyanescens</name>
    <dbReference type="NCBI Taxonomy" id="93625"/>
    <lineage>
        <taxon>Eukaryota</taxon>
        <taxon>Fungi</taxon>
        <taxon>Dikarya</taxon>
        <taxon>Basidiomycota</taxon>
        <taxon>Agaricomycotina</taxon>
        <taxon>Agaricomycetes</taxon>
        <taxon>Agaricomycetidae</taxon>
        <taxon>Agaricales</taxon>
        <taxon>Agaricineae</taxon>
        <taxon>Strophariaceae</taxon>
        <taxon>Psilocybe</taxon>
    </lineage>
</organism>
<evidence type="ECO:0000256" key="7">
    <source>
        <dbReference type="PROSITE-ProRule" id="PRU00047"/>
    </source>
</evidence>
<feature type="compositionally biased region" description="Basic and acidic residues" evidence="8">
    <location>
        <begin position="97"/>
        <end position="110"/>
    </location>
</feature>
<dbReference type="InterPro" id="IPR036397">
    <property type="entry name" value="RNaseH_sf"/>
</dbReference>
<keyword evidence="7" id="KW-0479">Metal-binding</keyword>
<dbReference type="InterPro" id="IPR036875">
    <property type="entry name" value="Znf_CCHC_sf"/>
</dbReference>
<dbReference type="GO" id="GO:0003723">
    <property type="term" value="F:RNA binding"/>
    <property type="evidence" value="ECO:0007669"/>
    <property type="project" value="UniProtKB-KW"/>
</dbReference>
<keyword evidence="1" id="KW-0815">Transposition</keyword>
<keyword evidence="3" id="KW-0645">Protease</keyword>
<evidence type="ECO:0000256" key="5">
    <source>
        <dbReference type="ARBA" id="ARBA00048173"/>
    </source>
</evidence>
<dbReference type="Gene3D" id="4.10.60.10">
    <property type="entry name" value="Zinc finger, CCHC-type"/>
    <property type="match status" value="1"/>
</dbReference>
<name>A0A409X931_PSICY</name>